<accession>A0ABV3Z8J4</accession>
<dbReference type="EMBL" id="JAULBC010000001">
    <property type="protein sequence ID" value="MEX6686186.1"/>
    <property type="molecule type" value="Genomic_DNA"/>
</dbReference>
<evidence type="ECO:0008006" key="4">
    <source>
        <dbReference type="Google" id="ProtNLM"/>
    </source>
</evidence>
<name>A0ABV3Z8J4_9BACT</name>
<organism evidence="2 3">
    <name type="scientific">Danxiaibacter flavus</name>
    <dbReference type="NCBI Taxonomy" id="3049108"/>
    <lineage>
        <taxon>Bacteria</taxon>
        <taxon>Pseudomonadati</taxon>
        <taxon>Bacteroidota</taxon>
        <taxon>Chitinophagia</taxon>
        <taxon>Chitinophagales</taxon>
        <taxon>Chitinophagaceae</taxon>
        <taxon>Danxiaibacter</taxon>
    </lineage>
</organism>
<keyword evidence="3" id="KW-1185">Reference proteome</keyword>
<keyword evidence="1" id="KW-0472">Membrane</keyword>
<gene>
    <name evidence="2" type="ORF">QTN47_01700</name>
</gene>
<proteinExistence type="predicted"/>
<comment type="caution">
    <text evidence="2">The sequence shown here is derived from an EMBL/GenBank/DDBJ whole genome shotgun (WGS) entry which is preliminary data.</text>
</comment>
<keyword evidence="1" id="KW-1133">Transmembrane helix</keyword>
<evidence type="ECO:0000256" key="1">
    <source>
        <dbReference type="SAM" id="Phobius"/>
    </source>
</evidence>
<keyword evidence="1" id="KW-0812">Transmembrane</keyword>
<sequence>MYLTPMDAEKRKRNKRILLGLLIFFILFFAFGFYWFNLLKKDHKSTIATIEYCYYQGGRGGAQYVHFSYWVNKERYSDNKRLGNFCRTVTELNDRLKGLKITVLYNSNFPSNCYLLCVKDDYRKFNMLMPDSLSWMNDFLLCP</sequence>
<evidence type="ECO:0000313" key="2">
    <source>
        <dbReference type="EMBL" id="MEX6686186.1"/>
    </source>
</evidence>
<evidence type="ECO:0000313" key="3">
    <source>
        <dbReference type="Proteomes" id="UP001560573"/>
    </source>
</evidence>
<dbReference type="RefSeq" id="WP_369327577.1">
    <property type="nucleotide sequence ID" value="NZ_JAULBC010000001.1"/>
</dbReference>
<protein>
    <recommendedName>
        <fullName evidence="4">Transmembrane protein</fullName>
    </recommendedName>
</protein>
<reference evidence="2 3" key="1">
    <citation type="submission" date="2023-07" db="EMBL/GenBank/DDBJ databases">
        <authorList>
            <person name="Lian W.-H."/>
        </authorList>
    </citation>
    <scope>NUCLEOTIDE SEQUENCE [LARGE SCALE GENOMIC DNA]</scope>
    <source>
        <strain evidence="2 3">SYSU DXS3180</strain>
    </source>
</reference>
<dbReference type="Proteomes" id="UP001560573">
    <property type="component" value="Unassembled WGS sequence"/>
</dbReference>
<feature type="transmembrane region" description="Helical" evidence="1">
    <location>
        <begin position="17"/>
        <end position="36"/>
    </location>
</feature>